<dbReference type="InterPro" id="IPR001680">
    <property type="entry name" value="WD40_rpt"/>
</dbReference>
<reference evidence="5" key="1">
    <citation type="submission" date="2022-08" db="EMBL/GenBank/DDBJ databases">
        <authorList>
            <person name="Kallberg Y."/>
            <person name="Tangrot J."/>
            <person name="Rosling A."/>
        </authorList>
    </citation>
    <scope>NUCLEOTIDE SEQUENCE</scope>
    <source>
        <strain evidence="5">Wild A</strain>
    </source>
</reference>
<dbReference type="InterPro" id="IPR015943">
    <property type="entry name" value="WD40/YVTN_repeat-like_dom_sf"/>
</dbReference>
<feature type="region of interest" description="Disordered" evidence="4">
    <location>
        <begin position="1"/>
        <end position="104"/>
    </location>
</feature>
<organism evidence="5 6">
    <name type="scientific">Funneliformis geosporum</name>
    <dbReference type="NCBI Taxonomy" id="1117311"/>
    <lineage>
        <taxon>Eukaryota</taxon>
        <taxon>Fungi</taxon>
        <taxon>Fungi incertae sedis</taxon>
        <taxon>Mucoromycota</taxon>
        <taxon>Glomeromycotina</taxon>
        <taxon>Glomeromycetes</taxon>
        <taxon>Glomerales</taxon>
        <taxon>Glomeraceae</taxon>
        <taxon>Funneliformis</taxon>
    </lineage>
</organism>
<dbReference type="AlphaFoldDB" id="A0A9W4SVX8"/>
<evidence type="ECO:0000313" key="5">
    <source>
        <dbReference type="EMBL" id="CAI2183332.1"/>
    </source>
</evidence>
<keyword evidence="1 3" id="KW-0853">WD repeat</keyword>
<name>A0A9W4SVX8_9GLOM</name>
<protein>
    <submittedName>
        <fullName evidence="5">18670_t:CDS:1</fullName>
    </submittedName>
</protein>
<sequence>MTHPSSVQRTVYPQNSFYPETLPQPTTSSPSRPPQPQSQSAQVLPGTFPATARGTYHQQQLPPGQQSLPHYHPPPAAHLHPPTSPPLTPFPSEINGNTRARPDNANGLLKKEMYEYKAPWPVYGLDWSKRPGEKAFRLALGSFIEDSSNKLAYDDPYLRPSNTDFVKIAETEHHYPITKVLWEPFRGGLNTPDLLATAGDHLRLWEITDEISNPSNTIGANNHTGFRQKKLIHKIMLSNTKADFNAPLTSFDWNELDPTLAVTSSIDTTCTVWNVETKQAKTQLIAHDKEVYDVAFATGSTDIFASVGADGSVRMFDLRFKSFPTTFALDKNFRKETKLFIMFNRSLEHSTIIYETAIPNPSQVNMSVSNPTQPSPLLRLCFNKIESQYLATFHMDSADVQILDVRVPGVPVAELRGHSSTVNCVNWAPHHSGHLCSGGDDSQVLVWDINIMSHNGGVNRYNQDPILAYKAANEISQLSWSCKCPDWVAIGFGNTVQALRV</sequence>
<dbReference type="SUPFAM" id="SSF50978">
    <property type="entry name" value="WD40 repeat-like"/>
    <property type="match status" value="1"/>
</dbReference>
<proteinExistence type="predicted"/>
<dbReference type="OrthoDB" id="1284551at2759"/>
<dbReference type="InterPro" id="IPR036322">
    <property type="entry name" value="WD40_repeat_dom_sf"/>
</dbReference>
<dbReference type="InterPro" id="IPR019775">
    <property type="entry name" value="WD40_repeat_CS"/>
</dbReference>
<dbReference type="SMART" id="SM00320">
    <property type="entry name" value="WD40"/>
    <property type="match status" value="4"/>
</dbReference>
<keyword evidence="6" id="KW-1185">Reference proteome</keyword>
<comment type="caution">
    <text evidence="5">The sequence shown here is derived from an EMBL/GenBank/DDBJ whole genome shotgun (WGS) entry which is preliminary data.</text>
</comment>
<dbReference type="PROSITE" id="PS00678">
    <property type="entry name" value="WD_REPEATS_1"/>
    <property type="match status" value="1"/>
</dbReference>
<evidence type="ECO:0000313" key="6">
    <source>
        <dbReference type="Proteomes" id="UP001153678"/>
    </source>
</evidence>
<dbReference type="PANTHER" id="PTHR19919">
    <property type="entry name" value="WD REPEAT CONTAINING PROTEIN"/>
    <property type="match status" value="1"/>
</dbReference>
<keyword evidence="2" id="KW-0677">Repeat</keyword>
<evidence type="ECO:0000256" key="2">
    <source>
        <dbReference type="ARBA" id="ARBA00022737"/>
    </source>
</evidence>
<feature type="compositionally biased region" description="Pro residues" evidence="4">
    <location>
        <begin position="71"/>
        <end position="89"/>
    </location>
</feature>
<dbReference type="InterPro" id="IPR045159">
    <property type="entry name" value="DCAF7-like"/>
</dbReference>
<dbReference type="PROSITE" id="PS50294">
    <property type="entry name" value="WD_REPEATS_REGION"/>
    <property type="match status" value="1"/>
</dbReference>
<accession>A0A9W4SVX8</accession>
<evidence type="ECO:0000256" key="1">
    <source>
        <dbReference type="ARBA" id="ARBA00022574"/>
    </source>
</evidence>
<dbReference type="PROSITE" id="PS50082">
    <property type="entry name" value="WD_REPEATS_2"/>
    <property type="match status" value="2"/>
</dbReference>
<evidence type="ECO:0000256" key="4">
    <source>
        <dbReference type="SAM" id="MobiDB-lite"/>
    </source>
</evidence>
<feature type="repeat" description="WD" evidence="3">
    <location>
        <begin position="284"/>
        <end position="319"/>
    </location>
</feature>
<feature type="compositionally biased region" description="Polar residues" evidence="4">
    <location>
        <begin position="1"/>
        <end position="18"/>
    </location>
</feature>
<evidence type="ECO:0000256" key="3">
    <source>
        <dbReference type="PROSITE-ProRule" id="PRU00221"/>
    </source>
</evidence>
<feature type="repeat" description="WD" evidence="3">
    <location>
        <begin position="415"/>
        <end position="450"/>
    </location>
</feature>
<feature type="compositionally biased region" description="Low complexity" evidence="4">
    <location>
        <begin position="58"/>
        <end position="70"/>
    </location>
</feature>
<dbReference type="Proteomes" id="UP001153678">
    <property type="component" value="Unassembled WGS sequence"/>
</dbReference>
<dbReference type="Gene3D" id="2.130.10.10">
    <property type="entry name" value="YVTN repeat-like/Quinoprotein amine dehydrogenase"/>
    <property type="match status" value="1"/>
</dbReference>
<gene>
    <name evidence="5" type="ORF">FWILDA_LOCUS11026</name>
</gene>
<dbReference type="EMBL" id="CAMKVN010002995">
    <property type="protein sequence ID" value="CAI2183332.1"/>
    <property type="molecule type" value="Genomic_DNA"/>
</dbReference>
<dbReference type="Pfam" id="PF00400">
    <property type="entry name" value="WD40"/>
    <property type="match status" value="2"/>
</dbReference>